<dbReference type="Pfam" id="PF10213">
    <property type="entry name" value="MRP-S28"/>
    <property type="match status" value="1"/>
</dbReference>
<dbReference type="GO" id="GO:0032543">
    <property type="term" value="P:mitochondrial translation"/>
    <property type="evidence" value="ECO:0007669"/>
    <property type="project" value="InterPro"/>
</dbReference>
<reference evidence="2" key="1">
    <citation type="submission" date="2023-03" db="EMBL/GenBank/DDBJ databases">
        <title>Mating type loci evolution in Malassezia.</title>
        <authorList>
            <person name="Coelho M.A."/>
        </authorList>
    </citation>
    <scope>NUCLEOTIDE SEQUENCE</scope>
    <source>
        <strain evidence="2">CBS 11721</strain>
    </source>
</reference>
<sequence length="240" mass="27010">MSLRVLPGRGRALHTSATALAKPRRQQRTDPFTLNNMGRFAFDDVPTVEHVRIRKQREVLNYCRVLRHEVPKLAQFAEPFTPPPASAILRFRFAHYQGEEHPDARKVSATVSIKELFASGALKTTMAKHKFLLLAGPRWAVPHADIVNRLNDARTKGEKELEQAFKTVNLGKFKISSGDLPNESQNFKWCSDKIDAMIAEANSEPSFADVPLDSRHITASSSRGGQLPRATINNYPKEWL</sequence>
<dbReference type="Proteomes" id="UP001219933">
    <property type="component" value="Chromosome 2"/>
</dbReference>
<protein>
    <submittedName>
        <fullName evidence="2">37S ribosomal protein S24, mitochondrial</fullName>
    </submittedName>
</protein>
<dbReference type="PANTHER" id="PTHR13490:SF0">
    <property type="entry name" value="SMALL RIBOSOMAL SUBUNIT PROTEIN MS35"/>
    <property type="match status" value="1"/>
</dbReference>
<keyword evidence="3" id="KW-1185">Reference proteome</keyword>
<dbReference type="PANTHER" id="PTHR13490">
    <property type="entry name" value="MITOCHONDRIAL 28S RIBOSOMAL PROTEIN S28"/>
    <property type="match status" value="1"/>
</dbReference>
<accession>A0AAF0ESX3</accession>
<dbReference type="InterPro" id="IPR039848">
    <property type="entry name" value="Ribosomal_mS35_mt"/>
</dbReference>
<dbReference type="AlphaFoldDB" id="A0AAF0ESX3"/>
<dbReference type="GO" id="GO:0005763">
    <property type="term" value="C:mitochondrial small ribosomal subunit"/>
    <property type="evidence" value="ECO:0007669"/>
    <property type="project" value="TreeGrafter"/>
</dbReference>
<keyword evidence="2" id="KW-0687">Ribonucleoprotein</keyword>
<proteinExistence type="predicted"/>
<keyword evidence="2" id="KW-0689">Ribosomal protein</keyword>
<dbReference type="InterPro" id="IPR019349">
    <property type="entry name" value="Ribosomal_mS35_mit"/>
</dbReference>
<feature type="domain" description="Small ribosomal subunit protein mS35 mitochondrial conserved" evidence="1">
    <location>
        <begin position="79"/>
        <end position="239"/>
    </location>
</feature>
<gene>
    <name evidence="2" type="primary">RSM24</name>
    <name evidence="2" type="ORF">MCUN1_001365</name>
</gene>
<evidence type="ECO:0000313" key="3">
    <source>
        <dbReference type="Proteomes" id="UP001219933"/>
    </source>
</evidence>
<evidence type="ECO:0000313" key="2">
    <source>
        <dbReference type="EMBL" id="WFD34524.1"/>
    </source>
</evidence>
<organism evidence="2 3">
    <name type="scientific">Malassezia cuniculi</name>
    <dbReference type="NCBI Taxonomy" id="948313"/>
    <lineage>
        <taxon>Eukaryota</taxon>
        <taxon>Fungi</taxon>
        <taxon>Dikarya</taxon>
        <taxon>Basidiomycota</taxon>
        <taxon>Ustilaginomycotina</taxon>
        <taxon>Malasseziomycetes</taxon>
        <taxon>Malasseziales</taxon>
        <taxon>Malasseziaceae</taxon>
        <taxon>Malassezia</taxon>
    </lineage>
</organism>
<name>A0AAF0ESX3_9BASI</name>
<dbReference type="EMBL" id="CP119878">
    <property type="protein sequence ID" value="WFD34524.1"/>
    <property type="molecule type" value="Genomic_DNA"/>
</dbReference>
<evidence type="ECO:0000259" key="1">
    <source>
        <dbReference type="Pfam" id="PF10213"/>
    </source>
</evidence>
<dbReference type="GO" id="GO:0003735">
    <property type="term" value="F:structural constituent of ribosome"/>
    <property type="evidence" value="ECO:0007669"/>
    <property type="project" value="InterPro"/>
</dbReference>